<evidence type="ECO:0000313" key="3">
    <source>
        <dbReference type="EMBL" id="PNX73091.1"/>
    </source>
</evidence>
<dbReference type="ExpressionAtlas" id="A0A2K3L3H2">
    <property type="expression patterns" value="baseline"/>
</dbReference>
<dbReference type="EMBL" id="ASHM01025514">
    <property type="protein sequence ID" value="PNX73091.1"/>
    <property type="molecule type" value="Genomic_DNA"/>
</dbReference>
<dbReference type="PANTHER" id="PTHR18896">
    <property type="entry name" value="PHOSPHOLIPASE D"/>
    <property type="match status" value="1"/>
</dbReference>
<dbReference type="Proteomes" id="UP000236291">
    <property type="component" value="Unassembled WGS sequence"/>
</dbReference>
<dbReference type="AlphaFoldDB" id="A0A2K3L3H2"/>
<dbReference type="GO" id="GO:0005886">
    <property type="term" value="C:plasma membrane"/>
    <property type="evidence" value="ECO:0007669"/>
    <property type="project" value="TreeGrafter"/>
</dbReference>
<dbReference type="InterPro" id="IPR015679">
    <property type="entry name" value="PLipase_D_fam"/>
</dbReference>
<protein>
    <submittedName>
        <fullName evidence="3">Phospholipase D epsilon-like protein</fullName>
    </submittedName>
</protein>
<keyword evidence="1" id="KW-0677">Repeat</keyword>
<feature type="non-terminal residue" evidence="3">
    <location>
        <position position="1"/>
    </location>
</feature>
<sequence>IRDPHTEMQHARGMSLGELLKKKADEGVAVRVMLWDDETSLPLIKNKGANLNKGGPRIPWHDSHACVIGEAACDVLTNFEQRWTKQCDPSLLVPSSTLVNLVPQVNSNTSIENNNWKVQVYRSIDHASVDDLCGNFNAERSIHEAYVEAIRHAEKFIYIENQYFIGGCQWWEKDKNVGCTNLIPIEIALKVVSKIKAKERFAVYIVIPMWPEGVAESESVQDILYWTRETVAMMYRLIGEAIKESGEIGHPRDYLNFFCLANREHKGKGEYLPLDSPHPETDYWNAQKNRRFMVYVHSKLMIGSANINQRSMDGKRDTEIAIGCFQIQDEVEKQMNLSDVHAYRMSLCNEEIVDMEGEEIYIVAP</sequence>
<dbReference type="GO" id="GO:0009395">
    <property type="term" value="P:phospholipid catabolic process"/>
    <property type="evidence" value="ECO:0007669"/>
    <property type="project" value="TreeGrafter"/>
</dbReference>
<organism evidence="3 4">
    <name type="scientific">Trifolium pratense</name>
    <name type="common">Red clover</name>
    <dbReference type="NCBI Taxonomy" id="57577"/>
    <lineage>
        <taxon>Eukaryota</taxon>
        <taxon>Viridiplantae</taxon>
        <taxon>Streptophyta</taxon>
        <taxon>Embryophyta</taxon>
        <taxon>Tracheophyta</taxon>
        <taxon>Spermatophyta</taxon>
        <taxon>Magnoliopsida</taxon>
        <taxon>eudicotyledons</taxon>
        <taxon>Gunneridae</taxon>
        <taxon>Pentapetalae</taxon>
        <taxon>rosids</taxon>
        <taxon>fabids</taxon>
        <taxon>Fabales</taxon>
        <taxon>Fabaceae</taxon>
        <taxon>Papilionoideae</taxon>
        <taxon>50 kb inversion clade</taxon>
        <taxon>NPAAA clade</taxon>
        <taxon>Hologalegina</taxon>
        <taxon>IRL clade</taxon>
        <taxon>Trifolieae</taxon>
        <taxon>Trifolium</taxon>
    </lineage>
</organism>
<dbReference type="Gene3D" id="3.30.870.10">
    <property type="entry name" value="Endonuclease Chain A"/>
    <property type="match status" value="1"/>
</dbReference>
<comment type="caution">
    <text evidence="3">The sequence shown here is derived from an EMBL/GenBank/DDBJ whole genome shotgun (WGS) entry which is preliminary data.</text>
</comment>
<dbReference type="GO" id="GO:0004630">
    <property type="term" value="F:phospholipase D activity"/>
    <property type="evidence" value="ECO:0007669"/>
    <property type="project" value="TreeGrafter"/>
</dbReference>
<keyword evidence="2" id="KW-0443">Lipid metabolism</keyword>
<reference evidence="3 4" key="1">
    <citation type="journal article" date="2014" name="Am. J. Bot.">
        <title>Genome assembly and annotation for red clover (Trifolium pratense; Fabaceae).</title>
        <authorList>
            <person name="Istvanek J."/>
            <person name="Jaros M."/>
            <person name="Krenek A."/>
            <person name="Repkova J."/>
        </authorList>
    </citation>
    <scope>NUCLEOTIDE SEQUENCE [LARGE SCALE GENOMIC DNA]</scope>
    <source>
        <strain evidence="4">cv. Tatra</strain>
        <tissue evidence="3">Young leaves</tissue>
    </source>
</reference>
<name>A0A2K3L3H2_TRIPR</name>
<accession>A0A2K3L3H2</accession>
<dbReference type="PANTHER" id="PTHR18896:SF171">
    <property type="entry name" value="PHOSPHOLIPASE D"/>
    <property type="match status" value="1"/>
</dbReference>
<dbReference type="STRING" id="57577.A0A2K3L3H2"/>
<evidence type="ECO:0000256" key="2">
    <source>
        <dbReference type="ARBA" id="ARBA00023098"/>
    </source>
</evidence>
<reference evidence="3 4" key="2">
    <citation type="journal article" date="2017" name="Front. Plant Sci.">
        <title>Gene Classification and Mining of Molecular Markers Useful in Red Clover (Trifolium pratense) Breeding.</title>
        <authorList>
            <person name="Istvanek J."/>
            <person name="Dluhosova J."/>
            <person name="Dluhos P."/>
            <person name="Patkova L."/>
            <person name="Nedelnik J."/>
            <person name="Repkova J."/>
        </authorList>
    </citation>
    <scope>NUCLEOTIDE SEQUENCE [LARGE SCALE GENOMIC DNA]</scope>
    <source>
        <strain evidence="4">cv. Tatra</strain>
        <tissue evidence="3">Young leaves</tissue>
    </source>
</reference>
<dbReference type="SUPFAM" id="SSF56024">
    <property type="entry name" value="Phospholipase D/nuclease"/>
    <property type="match status" value="2"/>
</dbReference>
<evidence type="ECO:0000313" key="4">
    <source>
        <dbReference type="Proteomes" id="UP000236291"/>
    </source>
</evidence>
<proteinExistence type="predicted"/>
<gene>
    <name evidence="3" type="ORF">L195_g028989</name>
</gene>
<evidence type="ECO:0000256" key="1">
    <source>
        <dbReference type="ARBA" id="ARBA00022737"/>
    </source>
</evidence>